<dbReference type="OrthoDB" id="59229at2759"/>
<evidence type="ECO:0000313" key="1">
    <source>
        <dbReference type="EMBL" id="KAF9579883.1"/>
    </source>
</evidence>
<reference evidence="1" key="1">
    <citation type="journal article" date="2020" name="Fungal Divers.">
        <title>Resolving the Mortierellaceae phylogeny through synthesis of multi-gene phylogenetics and phylogenomics.</title>
        <authorList>
            <person name="Vandepol N."/>
            <person name="Liber J."/>
            <person name="Desiro A."/>
            <person name="Na H."/>
            <person name="Kennedy M."/>
            <person name="Barry K."/>
            <person name="Grigoriev I.V."/>
            <person name="Miller A.N."/>
            <person name="O'Donnell K."/>
            <person name="Stajich J.E."/>
            <person name="Bonito G."/>
        </authorList>
    </citation>
    <scope>NUCLEOTIDE SEQUENCE</scope>
    <source>
        <strain evidence="1">KOD1015</strain>
    </source>
</reference>
<dbReference type="EMBL" id="JAABOA010002427">
    <property type="protein sequence ID" value="KAF9579883.1"/>
    <property type="molecule type" value="Genomic_DNA"/>
</dbReference>
<keyword evidence="2" id="KW-1185">Reference proteome</keyword>
<dbReference type="InterPro" id="IPR006660">
    <property type="entry name" value="Arsenate_reductase-like"/>
</dbReference>
<sequence length="121" mass="13468">MSPGCKISGQALANLESESGNKQFVVDVQTSPPSESQVEQILGFLLASEEHVSDASADKDERLFYEFMRKNAPRCKTVQEVKTVLKEDPSLMTRPVIVNWEAKKAVIARPPERALDMITSF</sequence>
<comment type="caution">
    <text evidence="1">The sequence shown here is derived from an EMBL/GenBank/DDBJ whole genome shotgun (WGS) entry which is preliminary data.</text>
</comment>
<dbReference type="Proteomes" id="UP000780801">
    <property type="component" value="Unassembled WGS sequence"/>
</dbReference>
<dbReference type="InterPro" id="IPR012882">
    <property type="entry name" value="Fmp46"/>
</dbReference>
<evidence type="ECO:0000313" key="2">
    <source>
        <dbReference type="Proteomes" id="UP000780801"/>
    </source>
</evidence>
<dbReference type="InterPro" id="IPR036249">
    <property type="entry name" value="Thioredoxin-like_sf"/>
</dbReference>
<protein>
    <recommendedName>
        <fullName evidence="3">Arsenate reductase</fullName>
    </recommendedName>
</protein>
<evidence type="ECO:0008006" key="3">
    <source>
        <dbReference type="Google" id="ProtNLM"/>
    </source>
</evidence>
<dbReference type="Pfam" id="PF07955">
    <property type="entry name" value="DUF1687"/>
    <property type="match status" value="1"/>
</dbReference>
<dbReference type="AlphaFoldDB" id="A0A9P6FQU5"/>
<dbReference type="PROSITE" id="PS51353">
    <property type="entry name" value="ARSC"/>
    <property type="match status" value="1"/>
</dbReference>
<dbReference type="Gene3D" id="3.40.30.10">
    <property type="entry name" value="Glutaredoxin"/>
    <property type="match status" value="1"/>
</dbReference>
<proteinExistence type="predicted"/>
<accession>A0A9P6FQU5</accession>
<gene>
    <name evidence="1" type="ORF">BGW38_003678</name>
</gene>
<name>A0A9P6FQU5_9FUNG</name>
<organism evidence="1 2">
    <name type="scientific">Lunasporangiospora selenospora</name>
    <dbReference type="NCBI Taxonomy" id="979761"/>
    <lineage>
        <taxon>Eukaryota</taxon>
        <taxon>Fungi</taxon>
        <taxon>Fungi incertae sedis</taxon>
        <taxon>Mucoromycota</taxon>
        <taxon>Mortierellomycotina</taxon>
        <taxon>Mortierellomycetes</taxon>
        <taxon>Mortierellales</taxon>
        <taxon>Mortierellaceae</taxon>
        <taxon>Lunasporangiospora</taxon>
    </lineage>
</organism>
<dbReference type="SUPFAM" id="SSF52833">
    <property type="entry name" value="Thioredoxin-like"/>
    <property type="match status" value="1"/>
</dbReference>